<accession>A0A0D1E9D2</accession>
<evidence type="ECO:0000313" key="8">
    <source>
        <dbReference type="EMBL" id="KIS70990.1"/>
    </source>
</evidence>
<dbReference type="EMBL" id="CM003141">
    <property type="protein sequence ID" value="KIS70990.1"/>
    <property type="molecule type" value="Genomic_DNA"/>
</dbReference>
<feature type="transmembrane region" description="Helical" evidence="7">
    <location>
        <begin position="103"/>
        <end position="125"/>
    </location>
</feature>
<organism evidence="8 9">
    <name type="scientific">Mycosarcoma maydis</name>
    <name type="common">Corn smut fungus</name>
    <name type="synonym">Ustilago maydis</name>
    <dbReference type="NCBI Taxonomy" id="5270"/>
    <lineage>
        <taxon>Eukaryota</taxon>
        <taxon>Fungi</taxon>
        <taxon>Dikarya</taxon>
        <taxon>Basidiomycota</taxon>
        <taxon>Ustilaginomycotina</taxon>
        <taxon>Ustilaginomycetes</taxon>
        <taxon>Ustilaginales</taxon>
        <taxon>Ustilaginaceae</taxon>
        <taxon>Mycosarcoma</taxon>
    </lineage>
</organism>
<proteinExistence type="predicted"/>
<evidence type="ECO:0000256" key="7">
    <source>
        <dbReference type="SAM" id="Phobius"/>
    </source>
</evidence>
<dbReference type="Pfam" id="PF11779">
    <property type="entry name" value="SPT_ssu-like"/>
    <property type="match status" value="1"/>
</dbReference>
<keyword evidence="3" id="KW-0256">Endoplasmic reticulum</keyword>
<protein>
    <submittedName>
        <fullName evidence="8">Uncharacterized protein</fullName>
    </submittedName>
</protein>
<evidence type="ECO:0000256" key="6">
    <source>
        <dbReference type="SAM" id="MobiDB-lite"/>
    </source>
</evidence>
<dbReference type="GeneID" id="23562075"/>
<dbReference type="InterPro" id="IPR024512">
    <property type="entry name" value="Ser_palmitoyltrfase_ssu-like"/>
</dbReference>
<dbReference type="RefSeq" id="XP_011386919.1">
    <property type="nucleotide sequence ID" value="XM_011388617.1"/>
</dbReference>
<dbReference type="GO" id="GO:0005789">
    <property type="term" value="C:endoplasmic reticulum membrane"/>
    <property type="evidence" value="ECO:0007669"/>
    <property type="project" value="UniProtKB-SubCell"/>
</dbReference>
<sequence length="234" mass="25147">MAAKTRKTAAASCKAGASSDHLHPSSAATAKAPSSSPSVGTTSTGGARGTYIPLKSAQREKNAYERANSWTWNPIRIIERTLFRAYWNIEGTFVLSMLEVWEVFLVIVVFCLLTLLLWYSLIHYFPRHAQQVATRALYYVYGNSPPPQLAAAVTVADPTSTANASLHSAATAAAASASATEGVLEKLITSSNQLWASLDAENAAKDANPEVLDTLISNLNKVKQMMRSAAKTDL</sequence>
<comment type="subcellular location">
    <subcellularLocation>
        <location evidence="1">Endoplasmic reticulum membrane</location>
        <topology evidence="1">Multi-pass membrane protein</topology>
    </subcellularLocation>
</comment>
<reference evidence="8 9" key="1">
    <citation type="journal article" date="2006" name="Nature">
        <title>Insights from the genome of the biotrophic fungal plant pathogen Ustilago maydis.</title>
        <authorList>
            <person name="Kamper J."/>
            <person name="Kahmann R."/>
            <person name="Bolker M."/>
            <person name="Ma L.J."/>
            <person name="Brefort T."/>
            <person name="Saville B.J."/>
            <person name="Banuett F."/>
            <person name="Kronstad J.W."/>
            <person name="Gold S.E."/>
            <person name="Muller O."/>
            <person name="Perlin M.H."/>
            <person name="Wosten H.A."/>
            <person name="de Vries R."/>
            <person name="Ruiz-Herrera J."/>
            <person name="Reynaga-Pena C.G."/>
            <person name="Snetselaar K."/>
            <person name="McCann M."/>
            <person name="Perez-Martin J."/>
            <person name="Feldbrugge M."/>
            <person name="Basse C.W."/>
            <person name="Steinberg G."/>
            <person name="Ibeas J.I."/>
            <person name="Holloman W."/>
            <person name="Guzman P."/>
            <person name="Farman M."/>
            <person name="Stajich J.E."/>
            <person name="Sentandreu R."/>
            <person name="Gonzalez-Prieto J.M."/>
            <person name="Kennell J.C."/>
            <person name="Molina L."/>
            <person name="Schirawski J."/>
            <person name="Mendoza-Mendoza A."/>
            <person name="Greilinger D."/>
            <person name="Munch K."/>
            <person name="Rossel N."/>
            <person name="Scherer M."/>
            <person name="Vranes M."/>
            <person name="Ladendorf O."/>
            <person name="Vincon V."/>
            <person name="Fuchs U."/>
            <person name="Sandrock B."/>
            <person name="Meng S."/>
            <person name="Ho E.C."/>
            <person name="Cahill M.J."/>
            <person name="Boyce K.J."/>
            <person name="Klose J."/>
            <person name="Klosterman S.J."/>
            <person name="Deelstra H.J."/>
            <person name="Ortiz-Castellanos L."/>
            <person name="Li W."/>
            <person name="Sanchez-Alonso P."/>
            <person name="Schreier P.H."/>
            <person name="Hauser-Hahn I."/>
            <person name="Vaupel M."/>
            <person name="Koopmann E."/>
            <person name="Friedrich G."/>
            <person name="Voss H."/>
            <person name="Schluter T."/>
            <person name="Margolis J."/>
            <person name="Platt D."/>
            <person name="Swimmer C."/>
            <person name="Gnirke A."/>
            <person name="Chen F."/>
            <person name="Vysotskaia V."/>
            <person name="Mannhaupt G."/>
            <person name="Guldener U."/>
            <person name="Munsterkotter M."/>
            <person name="Haase D."/>
            <person name="Oesterheld M."/>
            <person name="Mewes H.W."/>
            <person name="Mauceli E.W."/>
            <person name="DeCaprio D."/>
            <person name="Wade C.M."/>
            <person name="Butler J."/>
            <person name="Young S."/>
            <person name="Jaffe D.B."/>
            <person name="Calvo S."/>
            <person name="Nusbaum C."/>
            <person name="Galagan J."/>
            <person name="Birren B.W."/>
        </authorList>
    </citation>
    <scope>NUCLEOTIDE SEQUENCE [LARGE SCALE GENOMIC DNA]</scope>
    <source>
        <strain evidence="9">DSM 14603 / FGSC 9021 / UM521</strain>
    </source>
</reference>
<feature type="compositionally biased region" description="Low complexity" evidence="6">
    <location>
        <begin position="24"/>
        <end position="45"/>
    </location>
</feature>
<dbReference type="AlphaFoldDB" id="A0A0D1E9D2"/>
<evidence type="ECO:0000256" key="4">
    <source>
        <dbReference type="ARBA" id="ARBA00022989"/>
    </source>
</evidence>
<name>A0A0D1E9D2_MYCMD</name>
<evidence type="ECO:0000256" key="5">
    <source>
        <dbReference type="ARBA" id="ARBA00023136"/>
    </source>
</evidence>
<dbReference type="KEGG" id="uma:UMAG_00908"/>
<keyword evidence="5 7" id="KW-0472">Membrane</keyword>
<dbReference type="VEuPathDB" id="FungiDB:UMAG_00908"/>
<keyword evidence="9" id="KW-1185">Reference proteome</keyword>
<keyword evidence="4 7" id="KW-1133">Transmembrane helix</keyword>
<feature type="region of interest" description="Disordered" evidence="6">
    <location>
        <begin position="1"/>
        <end position="47"/>
    </location>
</feature>
<gene>
    <name evidence="8" type="ORF">UMAG_00908</name>
</gene>
<dbReference type="InParanoid" id="A0A0D1E9D2"/>
<evidence type="ECO:0000313" key="9">
    <source>
        <dbReference type="Proteomes" id="UP000000561"/>
    </source>
</evidence>
<dbReference type="eggNOG" id="ENOG502SFIV">
    <property type="taxonomic scope" value="Eukaryota"/>
</dbReference>
<dbReference type="Proteomes" id="UP000000561">
    <property type="component" value="Chromosome 2"/>
</dbReference>
<evidence type="ECO:0000256" key="2">
    <source>
        <dbReference type="ARBA" id="ARBA00022692"/>
    </source>
</evidence>
<evidence type="ECO:0000256" key="3">
    <source>
        <dbReference type="ARBA" id="ARBA00022824"/>
    </source>
</evidence>
<evidence type="ECO:0000256" key="1">
    <source>
        <dbReference type="ARBA" id="ARBA00004477"/>
    </source>
</evidence>
<keyword evidence="2 7" id="KW-0812">Transmembrane</keyword>
<dbReference type="OMA" id="EAWEVFL"/>
<dbReference type="OrthoDB" id="202672at2759"/>